<dbReference type="InterPro" id="IPR021345">
    <property type="entry name" value="DUF2961"/>
</dbReference>
<dbReference type="Gene3D" id="2.60.120.1390">
    <property type="match status" value="3"/>
</dbReference>
<dbReference type="Proteomes" id="UP001166571">
    <property type="component" value="Unassembled WGS sequence"/>
</dbReference>
<keyword evidence="3" id="KW-1185">Reference proteome</keyword>
<evidence type="ECO:0000313" key="3">
    <source>
        <dbReference type="Proteomes" id="UP001166571"/>
    </source>
</evidence>
<feature type="signal peptide" evidence="1">
    <location>
        <begin position="1"/>
        <end position="28"/>
    </location>
</feature>
<name>A0ABS7MHA0_9SPHN</name>
<keyword evidence="1" id="KW-0732">Signal</keyword>
<dbReference type="EMBL" id="JAILXK010000002">
    <property type="protein sequence ID" value="MBY4638407.1"/>
    <property type="molecule type" value="Genomic_DNA"/>
</dbReference>
<proteinExistence type="predicted"/>
<comment type="caution">
    <text evidence="2">The sequence shown here is derived from an EMBL/GenBank/DDBJ whole genome shotgun (WGS) entry which is preliminary data.</text>
</comment>
<sequence length="703" mass="78087">MNPAIRRGLAAWLLVPSLAAPIPSPAKSGTENQLVPSTGDQRLAEIELLPYFYPAGTQSLQFSSYDPTGGNRDGEYRKSFVKYVDENGEDVIFDAYGPGALQRQQFNIWSAFAGHAFVLKPGAASSRLRYYFDDEENPRIDVSVAEMFQGKSGRFGGPLSFTGNWADADIGLPIPTPDDGPLFGVQYRSLPFARRLKITFIPSDEYRANLGIDSSSWYQFTYLLYPVGTTVASWSPERGVTGRIERQWLQLGEEPKAPKNSAIAEREVAIEPGKATTIFEHSGAAAIASLKLKLAPYDRDTFFKTRIRMSWDGNRPAVDMPLASFFGGGGADFATGASVPSRTMRNLLFGFDGENGTFYSYWPMPFWRSAKIEIVNDSGQPIVITASGSIYESNQVKYVEGEAGYFSARLTRDRDEGDGLYARAFREQGLGHVVGRTLYSEGYAMDGDEFTYIDGNRSPQIHGDGTEDDHNQGWAGAAYRQPLWGGVVNGYQGAYRLHISDPYVFEDEIRTNYEYSKLFRSSNGAVETVFYYYKAGLSPRGIQQTDMVDVGLEASERAHDYRIEGQTWTGQVRSSYDGYEKNVAANTFLDEGRAFNGASEFTVAVHPANVGVKLRRLISRLGNGVQTAEVHVDGVQVERPWHVVQSAAATADQAWVDTEFEIPAALTKGKNRLRIKVKYRGSAKGEINEFRYWILSHVPPRTF</sequence>
<gene>
    <name evidence="2" type="ORF">K5P26_14785</name>
</gene>
<protein>
    <submittedName>
        <fullName evidence="2">DUF2961 domain-containing protein</fullName>
    </submittedName>
</protein>
<evidence type="ECO:0000256" key="1">
    <source>
        <dbReference type="SAM" id="SignalP"/>
    </source>
</evidence>
<evidence type="ECO:0000313" key="2">
    <source>
        <dbReference type="EMBL" id="MBY4638407.1"/>
    </source>
</evidence>
<organism evidence="2 3">
    <name type="scientific">Sphingopyxis jiangsuensis</name>
    <dbReference type="NCBI Taxonomy" id="2871171"/>
    <lineage>
        <taxon>Bacteria</taxon>
        <taxon>Pseudomonadati</taxon>
        <taxon>Pseudomonadota</taxon>
        <taxon>Alphaproteobacteria</taxon>
        <taxon>Sphingomonadales</taxon>
        <taxon>Sphingomonadaceae</taxon>
        <taxon>Sphingopyxis</taxon>
    </lineage>
</organism>
<dbReference type="Pfam" id="PF11175">
    <property type="entry name" value="DUF2961"/>
    <property type="match status" value="1"/>
</dbReference>
<dbReference type="RefSeq" id="WP_222137324.1">
    <property type="nucleotide sequence ID" value="NZ_JAILXK010000002.1"/>
</dbReference>
<accession>A0ABS7MHA0</accession>
<feature type="chain" id="PRO_5046390396" evidence="1">
    <location>
        <begin position="29"/>
        <end position="703"/>
    </location>
</feature>
<reference evidence="2" key="1">
    <citation type="submission" date="2021-08" db="EMBL/GenBank/DDBJ databases">
        <title>Sphingopyxis panaciterrulae sp. nov., isolated from the surface water of the Yellow Sea.</title>
        <authorList>
            <person name="Gao Z."/>
            <person name="Zhang D."/>
            <person name="Zhang A."/>
        </authorList>
    </citation>
    <scope>NUCLEOTIDE SEQUENCE</scope>
    <source>
        <strain evidence="2">XHP0097</strain>
    </source>
</reference>